<proteinExistence type="predicted"/>
<reference evidence="1" key="1">
    <citation type="submission" date="2014-09" db="EMBL/GenBank/DDBJ databases">
        <authorList>
            <person name="Magalhaes I.L.F."/>
            <person name="Oliveira U."/>
            <person name="Santos F.R."/>
            <person name="Vidigal T.H.D.A."/>
            <person name="Brescovit A.D."/>
            <person name="Santos A.J."/>
        </authorList>
    </citation>
    <scope>NUCLEOTIDE SEQUENCE</scope>
    <source>
        <tissue evidence="1">Shoot tissue taken approximately 20 cm above the soil surface</tissue>
    </source>
</reference>
<organism evidence="1">
    <name type="scientific">Arundo donax</name>
    <name type="common">Giant reed</name>
    <name type="synonym">Donax arundinaceus</name>
    <dbReference type="NCBI Taxonomy" id="35708"/>
    <lineage>
        <taxon>Eukaryota</taxon>
        <taxon>Viridiplantae</taxon>
        <taxon>Streptophyta</taxon>
        <taxon>Embryophyta</taxon>
        <taxon>Tracheophyta</taxon>
        <taxon>Spermatophyta</taxon>
        <taxon>Magnoliopsida</taxon>
        <taxon>Liliopsida</taxon>
        <taxon>Poales</taxon>
        <taxon>Poaceae</taxon>
        <taxon>PACMAD clade</taxon>
        <taxon>Arundinoideae</taxon>
        <taxon>Arundineae</taxon>
        <taxon>Arundo</taxon>
    </lineage>
</organism>
<name>A0A0A9FBA6_ARUDO</name>
<reference evidence="1" key="2">
    <citation type="journal article" date="2015" name="Data Brief">
        <title>Shoot transcriptome of the giant reed, Arundo donax.</title>
        <authorList>
            <person name="Barrero R.A."/>
            <person name="Guerrero F.D."/>
            <person name="Moolhuijzen P."/>
            <person name="Goolsby J.A."/>
            <person name="Tidwell J."/>
            <person name="Bellgard S.E."/>
            <person name="Bellgard M.I."/>
        </authorList>
    </citation>
    <scope>NUCLEOTIDE SEQUENCE</scope>
    <source>
        <tissue evidence="1">Shoot tissue taken approximately 20 cm above the soil surface</tissue>
    </source>
</reference>
<sequence length="12" mass="1497">MHPIELSQENIW</sequence>
<dbReference type="EMBL" id="GBRH01192363">
    <property type="protein sequence ID" value="JAE05533.1"/>
    <property type="molecule type" value="Transcribed_RNA"/>
</dbReference>
<accession>A0A0A9FBA6</accession>
<evidence type="ECO:0000313" key="1">
    <source>
        <dbReference type="EMBL" id="JAE05533.1"/>
    </source>
</evidence>
<protein>
    <submittedName>
        <fullName evidence="1">Uncharacterized protein</fullName>
    </submittedName>
</protein>